<dbReference type="HOGENOM" id="CLU_380895_0_0_1"/>
<name>R0KSZ2_EXST2</name>
<feature type="region of interest" description="Disordered" evidence="1">
    <location>
        <begin position="228"/>
        <end position="291"/>
    </location>
</feature>
<evidence type="ECO:0000313" key="2">
    <source>
        <dbReference type="EMBL" id="EOA92079.1"/>
    </source>
</evidence>
<accession>R0KSZ2</accession>
<protein>
    <submittedName>
        <fullName evidence="2">Uncharacterized protein</fullName>
    </submittedName>
</protein>
<feature type="compositionally biased region" description="Polar residues" evidence="1">
    <location>
        <begin position="242"/>
        <end position="253"/>
    </location>
</feature>
<organism evidence="2 3">
    <name type="scientific">Exserohilum turcicum (strain 28A)</name>
    <name type="common">Northern leaf blight fungus</name>
    <name type="synonym">Setosphaeria turcica</name>
    <dbReference type="NCBI Taxonomy" id="671987"/>
    <lineage>
        <taxon>Eukaryota</taxon>
        <taxon>Fungi</taxon>
        <taxon>Dikarya</taxon>
        <taxon>Ascomycota</taxon>
        <taxon>Pezizomycotina</taxon>
        <taxon>Dothideomycetes</taxon>
        <taxon>Pleosporomycetidae</taxon>
        <taxon>Pleosporales</taxon>
        <taxon>Pleosporineae</taxon>
        <taxon>Pleosporaceae</taxon>
        <taxon>Exserohilum</taxon>
    </lineage>
</organism>
<reference evidence="2 3" key="1">
    <citation type="journal article" date="2012" name="PLoS Pathog.">
        <title>Diverse lifestyles and strategies of plant pathogenesis encoded in the genomes of eighteen Dothideomycetes fungi.</title>
        <authorList>
            <person name="Ohm R.A."/>
            <person name="Feau N."/>
            <person name="Henrissat B."/>
            <person name="Schoch C.L."/>
            <person name="Horwitz B.A."/>
            <person name="Barry K.W."/>
            <person name="Condon B.J."/>
            <person name="Copeland A.C."/>
            <person name="Dhillon B."/>
            <person name="Glaser F."/>
            <person name="Hesse C.N."/>
            <person name="Kosti I."/>
            <person name="LaButti K."/>
            <person name="Lindquist E.A."/>
            <person name="Lucas S."/>
            <person name="Salamov A.A."/>
            <person name="Bradshaw R.E."/>
            <person name="Ciuffetti L."/>
            <person name="Hamelin R.C."/>
            <person name="Kema G.H.J."/>
            <person name="Lawrence C."/>
            <person name="Scott J.A."/>
            <person name="Spatafora J.W."/>
            <person name="Turgeon B.G."/>
            <person name="de Wit P.J.G.M."/>
            <person name="Zhong S."/>
            <person name="Goodwin S.B."/>
            <person name="Grigoriev I.V."/>
        </authorList>
    </citation>
    <scope>NUCLEOTIDE SEQUENCE [LARGE SCALE GENOMIC DNA]</scope>
    <source>
        <strain evidence="3">28A</strain>
    </source>
</reference>
<feature type="region of interest" description="Disordered" evidence="1">
    <location>
        <begin position="306"/>
        <end position="329"/>
    </location>
</feature>
<dbReference type="OrthoDB" id="3937309at2759"/>
<feature type="compositionally biased region" description="Basic and acidic residues" evidence="1">
    <location>
        <begin position="228"/>
        <end position="239"/>
    </location>
</feature>
<feature type="compositionally biased region" description="Polar residues" evidence="1">
    <location>
        <begin position="169"/>
        <end position="181"/>
    </location>
</feature>
<feature type="compositionally biased region" description="Polar residues" evidence="1">
    <location>
        <begin position="142"/>
        <end position="153"/>
    </location>
</feature>
<feature type="compositionally biased region" description="Polar residues" evidence="1">
    <location>
        <begin position="55"/>
        <end position="68"/>
    </location>
</feature>
<dbReference type="GeneID" id="19398448"/>
<feature type="region of interest" description="Disordered" evidence="1">
    <location>
        <begin position="55"/>
        <end position="129"/>
    </location>
</feature>
<dbReference type="AlphaFoldDB" id="R0KSZ2"/>
<feature type="region of interest" description="Disordered" evidence="1">
    <location>
        <begin position="141"/>
        <end position="209"/>
    </location>
</feature>
<feature type="compositionally biased region" description="Basic and acidic residues" evidence="1">
    <location>
        <begin position="99"/>
        <end position="112"/>
    </location>
</feature>
<evidence type="ECO:0000256" key="1">
    <source>
        <dbReference type="SAM" id="MobiDB-lite"/>
    </source>
</evidence>
<feature type="compositionally biased region" description="Low complexity" evidence="1">
    <location>
        <begin position="605"/>
        <end position="615"/>
    </location>
</feature>
<gene>
    <name evidence="2" type="ORF">SETTUDRAFT_162598</name>
</gene>
<proteinExistence type="predicted"/>
<feature type="region of interest" description="Disordered" evidence="1">
    <location>
        <begin position="672"/>
        <end position="707"/>
    </location>
</feature>
<feature type="compositionally biased region" description="Polar residues" evidence="1">
    <location>
        <begin position="345"/>
        <end position="358"/>
    </location>
</feature>
<sequence length="727" mass="77535">MQPRGHAGRPILRRGPQRAVQDAVTVLGNIPILQPQQAALTSVDDAGHVSDAELAQSTVDDTTSTALTPSPRARNGGLVAPPASPASPKPGTIQLPWRPRPDRQELDMRVTSDEQAEDASHTPRNQTTELAILDSFRAVDLEQSTQSSMQSTPGLRGGGDAPGAHTRDITQNTAHSPSLSHQTRRLGSPAQQAPLSDPTKSSSSSTGQPTLYLRGYVARTPGGAQYRFRERLPHSEPRRSSSRQTAVARSLSSGAAPAGATRPSQSPDAASDDVFGTSEAPRASRRDSYNVFNPDHCVSAVSNLSSTLGGSQQAGQAGTRPRQSSSEATNASAVYSWYGSLPSETRFPSSEHSAQNEACSHAPRSDGSTYSYVVGCSPHGLSPLPSMPYTRIHNEPASSPPAASYVGGVSEGYVEAAIAAANELQSPLDPYAEHYQRQLEAQHAQPYFGAYAHPSVSSVGGAQARRPSHGQGIRPDNAAVFRQAPQRPSEHPAYSATYSSHAYARMEQRSSENAPVVGRFEGDGARPGQVQMQRAAYEGMQNAGRTTYYSNTRRGVATGPSRHSAPQSSRPYDVSNRGGEYAMSDGRASTGLEHHDHGSSTALGRPQPRQAAHAPPRVYGTARGGLGLHPARDSPVTGVAFAQGSGMTSRRGGESGFVRASSTRASVSVRTRRRVPRAQREQENDDEAGVMRREEGSVRARHGEEAQRAMLMNETPPRVGRVERRML</sequence>
<dbReference type="Proteomes" id="UP000016935">
    <property type="component" value="Unassembled WGS sequence"/>
</dbReference>
<dbReference type="EMBL" id="KB908481">
    <property type="protein sequence ID" value="EOA92079.1"/>
    <property type="molecule type" value="Genomic_DNA"/>
</dbReference>
<feature type="region of interest" description="Disordered" evidence="1">
    <location>
        <begin position="548"/>
        <end position="615"/>
    </location>
</feature>
<feature type="region of interest" description="Disordered" evidence="1">
    <location>
        <begin position="345"/>
        <end position="364"/>
    </location>
</feature>
<dbReference type="RefSeq" id="XP_008021021.1">
    <property type="nucleotide sequence ID" value="XM_008022830.1"/>
</dbReference>
<evidence type="ECO:0000313" key="3">
    <source>
        <dbReference type="Proteomes" id="UP000016935"/>
    </source>
</evidence>
<keyword evidence="3" id="KW-1185">Reference proteome</keyword>
<feature type="compositionally biased region" description="Basic and acidic residues" evidence="1">
    <location>
        <begin position="689"/>
        <end position="707"/>
    </location>
</feature>
<dbReference type="eggNOG" id="ENOG502RK4M">
    <property type="taxonomic scope" value="Eukaryota"/>
</dbReference>
<reference evidence="2 3" key="2">
    <citation type="journal article" date="2013" name="PLoS Genet.">
        <title>Comparative genome structure, secondary metabolite, and effector coding capacity across Cochliobolus pathogens.</title>
        <authorList>
            <person name="Condon B.J."/>
            <person name="Leng Y."/>
            <person name="Wu D."/>
            <person name="Bushley K.E."/>
            <person name="Ohm R.A."/>
            <person name="Otillar R."/>
            <person name="Martin J."/>
            <person name="Schackwitz W."/>
            <person name="Grimwood J."/>
            <person name="MohdZainudin N."/>
            <person name="Xue C."/>
            <person name="Wang R."/>
            <person name="Manning V.A."/>
            <person name="Dhillon B."/>
            <person name="Tu Z.J."/>
            <person name="Steffenson B.J."/>
            <person name="Salamov A."/>
            <person name="Sun H."/>
            <person name="Lowry S."/>
            <person name="LaButti K."/>
            <person name="Han J."/>
            <person name="Copeland A."/>
            <person name="Lindquist E."/>
            <person name="Barry K."/>
            <person name="Schmutz J."/>
            <person name="Baker S.E."/>
            <person name="Ciuffetti L.M."/>
            <person name="Grigoriev I.V."/>
            <person name="Zhong S."/>
            <person name="Turgeon B.G."/>
        </authorList>
    </citation>
    <scope>NUCLEOTIDE SEQUENCE [LARGE SCALE GENOMIC DNA]</scope>
    <source>
        <strain evidence="3">28A</strain>
    </source>
</reference>
<feature type="compositionally biased region" description="Polar residues" evidence="1">
    <location>
        <begin position="189"/>
        <end position="200"/>
    </location>
</feature>